<proteinExistence type="predicted"/>
<dbReference type="WBParaSite" id="nRc.2.0.1.t33957-RA">
    <property type="protein sequence ID" value="nRc.2.0.1.t33957-RA"/>
    <property type="gene ID" value="nRc.2.0.1.g33957"/>
</dbReference>
<evidence type="ECO:0000313" key="3">
    <source>
        <dbReference type="WBParaSite" id="nRc.2.0.1.t33957-RA"/>
    </source>
</evidence>
<protein>
    <submittedName>
        <fullName evidence="3">Uncharacterized protein</fullName>
    </submittedName>
</protein>
<feature type="region of interest" description="Disordered" evidence="1">
    <location>
        <begin position="199"/>
        <end position="236"/>
    </location>
</feature>
<dbReference type="AlphaFoldDB" id="A0A915K7U5"/>
<feature type="region of interest" description="Disordered" evidence="1">
    <location>
        <begin position="1"/>
        <end position="21"/>
    </location>
</feature>
<accession>A0A915K7U5</accession>
<evidence type="ECO:0000313" key="2">
    <source>
        <dbReference type="Proteomes" id="UP000887565"/>
    </source>
</evidence>
<sequence length="236" mass="25843">MPKVSHTPPDLTRLPSHSSSPKAATAARWALSFDQMLLPRPTNTTQSSAVPTIEAHNALEQLSTAATQITNNVPTVQTIDQTISTVSDQFLAQQLRVQREIQEQVKSTNACFAALAEQMQQLITTIAAAATACNPPTPRPPPVTSWFHGTETCDIYIPNETLRETELAQVFSQPPVHVKPKAPSTDTLYNNKFSCTARGEDEASRAAPQRHLQPTASPFGFSDYPPNDYYDYPQPG</sequence>
<feature type="compositionally biased region" description="Low complexity" evidence="1">
    <location>
        <begin position="223"/>
        <end position="236"/>
    </location>
</feature>
<name>A0A915K7U5_ROMCU</name>
<reference evidence="3" key="1">
    <citation type="submission" date="2022-11" db="UniProtKB">
        <authorList>
            <consortium name="WormBaseParasite"/>
        </authorList>
    </citation>
    <scope>IDENTIFICATION</scope>
</reference>
<keyword evidence="2" id="KW-1185">Reference proteome</keyword>
<organism evidence="2 3">
    <name type="scientific">Romanomermis culicivorax</name>
    <name type="common">Nematode worm</name>
    <dbReference type="NCBI Taxonomy" id="13658"/>
    <lineage>
        <taxon>Eukaryota</taxon>
        <taxon>Metazoa</taxon>
        <taxon>Ecdysozoa</taxon>
        <taxon>Nematoda</taxon>
        <taxon>Enoplea</taxon>
        <taxon>Dorylaimia</taxon>
        <taxon>Mermithida</taxon>
        <taxon>Mermithoidea</taxon>
        <taxon>Mermithidae</taxon>
        <taxon>Romanomermis</taxon>
    </lineage>
</organism>
<evidence type="ECO:0000256" key="1">
    <source>
        <dbReference type="SAM" id="MobiDB-lite"/>
    </source>
</evidence>
<dbReference type="Proteomes" id="UP000887565">
    <property type="component" value="Unplaced"/>
</dbReference>